<organism evidence="3 4">
    <name type="scientific">Rhododendron simsii</name>
    <name type="common">Sims's rhododendron</name>
    <dbReference type="NCBI Taxonomy" id="118357"/>
    <lineage>
        <taxon>Eukaryota</taxon>
        <taxon>Viridiplantae</taxon>
        <taxon>Streptophyta</taxon>
        <taxon>Embryophyta</taxon>
        <taxon>Tracheophyta</taxon>
        <taxon>Spermatophyta</taxon>
        <taxon>Magnoliopsida</taxon>
        <taxon>eudicotyledons</taxon>
        <taxon>Gunneridae</taxon>
        <taxon>Pentapetalae</taxon>
        <taxon>asterids</taxon>
        <taxon>Ericales</taxon>
        <taxon>Ericaceae</taxon>
        <taxon>Ericoideae</taxon>
        <taxon>Rhodoreae</taxon>
        <taxon>Rhododendron</taxon>
    </lineage>
</organism>
<feature type="domain" description="Reverse transcriptase Ty1/copia-type" evidence="2">
    <location>
        <begin position="7"/>
        <end position="89"/>
    </location>
</feature>
<comment type="caution">
    <text evidence="3">The sequence shown here is derived from an EMBL/GenBank/DDBJ whole genome shotgun (WGS) entry which is preliminary data.</text>
</comment>
<keyword evidence="1" id="KW-0732">Signal</keyword>
<evidence type="ECO:0000313" key="4">
    <source>
        <dbReference type="Proteomes" id="UP000626092"/>
    </source>
</evidence>
<feature type="chain" id="PRO_5032770022" description="Reverse transcriptase Ty1/copia-type domain-containing protein" evidence="1">
    <location>
        <begin position="30"/>
        <end position="177"/>
    </location>
</feature>
<reference evidence="3" key="1">
    <citation type="submission" date="2019-11" db="EMBL/GenBank/DDBJ databases">
        <authorList>
            <person name="Liu Y."/>
            <person name="Hou J."/>
            <person name="Li T.-Q."/>
            <person name="Guan C.-H."/>
            <person name="Wu X."/>
            <person name="Wu H.-Z."/>
            <person name="Ling F."/>
            <person name="Zhang R."/>
            <person name="Shi X.-G."/>
            <person name="Ren J.-P."/>
            <person name="Chen E.-F."/>
            <person name="Sun J.-M."/>
        </authorList>
    </citation>
    <scope>NUCLEOTIDE SEQUENCE</scope>
    <source>
        <strain evidence="3">Adult_tree_wgs_1</strain>
        <tissue evidence="3">Leaves</tissue>
    </source>
</reference>
<dbReference type="InterPro" id="IPR013103">
    <property type="entry name" value="RVT_2"/>
</dbReference>
<protein>
    <recommendedName>
        <fullName evidence="2">Reverse transcriptase Ty1/copia-type domain-containing protein</fullName>
    </recommendedName>
</protein>
<evidence type="ECO:0000256" key="1">
    <source>
        <dbReference type="SAM" id="SignalP"/>
    </source>
</evidence>
<dbReference type="Pfam" id="PF07727">
    <property type="entry name" value="RVT_2"/>
    <property type="match status" value="1"/>
</dbReference>
<name>A0A834LFB7_RHOSS</name>
<feature type="signal peptide" evidence="1">
    <location>
        <begin position="1"/>
        <end position="29"/>
    </location>
</feature>
<sequence length="177" mass="19972">MHDSALFLCRTSHGLLLLLLYVDDMIITGAEVKSHLFREFEMKDLGPLRYFLGIEVASSLQGYLLGQSKYVTDILHRARLTDTKTVDTPDTPLELHAKFSASDGDNHANYEESTSSTLRPNIAVENSVTWLRAPNGIFSVKTAWEALKNPPPKVPWAHIVWIKQGIPRRALIMWLVC</sequence>
<dbReference type="Proteomes" id="UP000626092">
    <property type="component" value="Unassembled WGS sequence"/>
</dbReference>
<dbReference type="EMBL" id="WJXA01000009">
    <property type="protein sequence ID" value="KAF7132693.1"/>
    <property type="molecule type" value="Genomic_DNA"/>
</dbReference>
<proteinExistence type="predicted"/>
<accession>A0A834LFB7</accession>
<dbReference type="OrthoDB" id="2012657at2759"/>
<keyword evidence="4" id="KW-1185">Reference proteome</keyword>
<gene>
    <name evidence="3" type="ORF">RHSIM_Rhsim09G0127800</name>
</gene>
<dbReference type="AlphaFoldDB" id="A0A834LFB7"/>
<evidence type="ECO:0000259" key="2">
    <source>
        <dbReference type="Pfam" id="PF07727"/>
    </source>
</evidence>
<evidence type="ECO:0000313" key="3">
    <source>
        <dbReference type="EMBL" id="KAF7132693.1"/>
    </source>
</evidence>